<feature type="transmembrane region" description="Helical" evidence="1">
    <location>
        <begin position="61"/>
        <end position="84"/>
    </location>
</feature>
<feature type="transmembrane region" description="Helical" evidence="1">
    <location>
        <begin position="105"/>
        <end position="123"/>
    </location>
</feature>
<keyword evidence="1" id="KW-1133">Transmembrane helix</keyword>
<keyword evidence="1" id="KW-0472">Membrane</keyword>
<comment type="caution">
    <text evidence="2">The sequence shown here is derived from an EMBL/GenBank/DDBJ whole genome shotgun (WGS) entry which is preliminary data.</text>
</comment>
<dbReference type="EMBL" id="BNJG01000002">
    <property type="protein sequence ID" value="GHO57645.1"/>
    <property type="molecule type" value="Genomic_DNA"/>
</dbReference>
<keyword evidence="1" id="KW-0812">Transmembrane</keyword>
<organism evidence="2 3">
    <name type="scientific">Ktedonobacter robiniae</name>
    <dbReference type="NCBI Taxonomy" id="2778365"/>
    <lineage>
        <taxon>Bacteria</taxon>
        <taxon>Bacillati</taxon>
        <taxon>Chloroflexota</taxon>
        <taxon>Ktedonobacteria</taxon>
        <taxon>Ktedonobacterales</taxon>
        <taxon>Ktedonobacteraceae</taxon>
        <taxon>Ktedonobacter</taxon>
    </lineage>
</organism>
<protein>
    <submittedName>
        <fullName evidence="2">Membrane protein YoaS</fullName>
    </submittedName>
</protein>
<dbReference type="Proteomes" id="UP000654345">
    <property type="component" value="Unassembled WGS sequence"/>
</dbReference>
<sequence>MLRYDYLALIEVLIMKRSSTLFLKVVILLIAIGALAGMIWFPQTEGRATNLDLISIYTDPFIIYGYMASIPFFVGLYQAFKLLNLIDADKAFSQGAVNTLKNMKFVSLSLIGFIALAEFYIRFFAHGDDPAGPTALGILASFAATVIATAATVFQKLLQNAVDIKSENDLTV</sequence>
<evidence type="ECO:0000256" key="1">
    <source>
        <dbReference type="SAM" id="Phobius"/>
    </source>
</evidence>
<proteinExistence type="predicted"/>
<reference evidence="2 3" key="1">
    <citation type="journal article" date="2021" name="Int. J. Syst. Evol. Microbiol.">
        <title>Reticulibacter mediterranei gen. nov., sp. nov., within the new family Reticulibacteraceae fam. nov., and Ktedonospora formicarum gen. nov., sp. nov., Ktedonobacter robiniae sp. nov., Dictyobacter formicarum sp. nov. and Dictyobacter arantiisoli sp. nov., belonging to the class Ktedonobacteria.</title>
        <authorList>
            <person name="Yabe S."/>
            <person name="Zheng Y."/>
            <person name="Wang C.M."/>
            <person name="Sakai Y."/>
            <person name="Abe K."/>
            <person name="Yokota A."/>
            <person name="Donadio S."/>
            <person name="Cavaletti L."/>
            <person name="Monciardini P."/>
        </authorList>
    </citation>
    <scope>NUCLEOTIDE SEQUENCE [LARGE SCALE GENOMIC DNA]</scope>
    <source>
        <strain evidence="2 3">SOSP1-30</strain>
    </source>
</reference>
<dbReference type="Pfam" id="PF11188">
    <property type="entry name" value="DUF2975"/>
    <property type="match status" value="1"/>
</dbReference>
<gene>
    <name evidence="2" type="primary">yoaS</name>
    <name evidence="2" type="ORF">KSB_61200</name>
</gene>
<accession>A0ABQ3UY75</accession>
<feature type="transmembrane region" description="Helical" evidence="1">
    <location>
        <begin position="21"/>
        <end position="41"/>
    </location>
</feature>
<evidence type="ECO:0000313" key="3">
    <source>
        <dbReference type="Proteomes" id="UP000654345"/>
    </source>
</evidence>
<evidence type="ECO:0000313" key="2">
    <source>
        <dbReference type="EMBL" id="GHO57645.1"/>
    </source>
</evidence>
<feature type="transmembrane region" description="Helical" evidence="1">
    <location>
        <begin position="135"/>
        <end position="154"/>
    </location>
</feature>
<dbReference type="InterPro" id="IPR021354">
    <property type="entry name" value="DUF2975"/>
</dbReference>
<keyword evidence="3" id="KW-1185">Reference proteome</keyword>
<name>A0ABQ3UY75_9CHLR</name>